<dbReference type="InterPro" id="IPR001245">
    <property type="entry name" value="Ser-Thr/Tyr_kinase_cat_dom"/>
</dbReference>
<dbReference type="EMBL" id="CM035410">
    <property type="protein sequence ID" value="KAH7437773.1"/>
    <property type="molecule type" value="Genomic_DNA"/>
</dbReference>
<name>A0A8T2UVK9_CERRI</name>
<gene>
    <name evidence="2" type="ORF">KP509_05G088200</name>
</gene>
<dbReference type="Pfam" id="PF07714">
    <property type="entry name" value="PK_Tyr_Ser-Thr"/>
    <property type="match status" value="1"/>
</dbReference>
<dbReference type="InterPro" id="IPR011009">
    <property type="entry name" value="Kinase-like_dom_sf"/>
</dbReference>
<dbReference type="Proteomes" id="UP000825935">
    <property type="component" value="Chromosome 5"/>
</dbReference>
<comment type="caution">
    <text evidence="2">The sequence shown here is derived from an EMBL/GenBank/DDBJ whole genome shotgun (WGS) entry which is preliminary data.</text>
</comment>
<dbReference type="PANTHER" id="PTHR44329">
    <property type="entry name" value="SERINE/THREONINE-PROTEIN KINASE TNNI3K-RELATED"/>
    <property type="match status" value="1"/>
</dbReference>
<dbReference type="OMA" id="CLADIFF"/>
<evidence type="ECO:0000313" key="2">
    <source>
        <dbReference type="EMBL" id="KAH7437773.1"/>
    </source>
</evidence>
<dbReference type="InterPro" id="IPR051681">
    <property type="entry name" value="Ser/Thr_Kinases-Pseudokinases"/>
</dbReference>
<dbReference type="OrthoDB" id="4062651at2759"/>
<evidence type="ECO:0000259" key="1">
    <source>
        <dbReference type="PROSITE" id="PS50011"/>
    </source>
</evidence>
<dbReference type="SUPFAM" id="SSF56112">
    <property type="entry name" value="Protein kinase-like (PK-like)"/>
    <property type="match status" value="2"/>
</dbReference>
<dbReference type="InterPro" id="IPR008266">
    <property type="entry name" value="Tyr_kinase_AS"/>
</dbReference>
<evidence type="ECO:0000313" key="3">
    <source>
        <dbReference type="Proteomes" id="UP000825935"/>
    </source>
</evidence>
<dbReference type="PROSITE" id="PS00109">
    <property type="entry name" value="PROTEIN_KINASE_TYR"/>
    <property type="match status" value="1"/>
</dbReference>
<dbReference type="AlphaFoldDB" id="A0A8T2UVK9"/>
<dbReference type="PANTHER" id="PTHR44329:SF260">
    <property type="entry name" value="PROTEIN KINASE DOMAIN-CONTAINING PROTEIN"/>
    <property type="match status" value="1"/>
</dbReference>
<dbReference type="PROSITE" id="PS50011">
    <property type="entry name" value="PROTEIN_KINASE_DOM"/>
    <property type="match status" value="1"/>
</dbReference>
<dbReference type="GO" id="GO:0004674">
    <property type="term" value="F:protein serine/threonine kinase activity"/>
    <property type="evidence" value="ECO:0007669"/>
    <property type="project" value="TreeGrafter"/>
</dbReference>
<dbReference type="Pfam" id="PF00069">
    <property type="entry name" value="Pkinase"/>
    <property type="match status" value="1"/>
</dbReference>
<dbReference type="InterPro" id="IPR000719">
    <property type="entry name" value="Prot_kinase_dom"/>
</dbReference>
<feature type="domain" description="Protein kinase" evidence="1">
    <location>
        <begin position="285"/>
        <end position="554"/>
    </location>
</feature>
<accession>A0A8T2UVK9</accession>
<proteinExistence type="predicted"/>
<keyword evidence="3" id="KW-1185">Reference proteome</keyword>
<protein>
    <recommendedName>
        <fullName evidence="1">Protein kinase domain-containing protein</fullName>
    </recommendedName>
</protein>
<sequence>MGLLSQLAEILFQCSFDDQGHYFLNPLQCQALCFYFSSNLERFFGTVLGPPDVDPSRSLLNRRRHSFSTFYEKTFMRLLSNRKVNKSGGGTHDWSSAMAILEELRSVPLAIEELLRVMTEADTYLQACRDSEWWRVVIDLGFTAEVRDVHIHDLMWCIAGLKLALQTVRGVELESRSQFTRLSVAQCYAESGEFSSQTSELIKCEDQDSVHLSSLLQQAMLKYREMNFVRKMVMSAHEKIKHDTIYYLSQRLKSSFHTAEVNNVAPCVEKLPQTMRIGSEELSFASPPCVIAQNSSVSVYEASWHGKKVAVKQFDYRKCKEYPIYEVGIHARLRCPFIVHLHGWSLDTNDYSYYLVFELMDCNLVTLMKERDESHKQLTLPVVIDLMLQLSRAMEYLHSKGIMHKDIRPYNILVHKSSACAQLAEKGYGRVKLCNFGFDRWKLDTAQSCILGYRAPEVWALHEKNRVEHLDYTFEADVYGFGMTFAFCLIGKDPFVSDIPRASLRQFIQRGITLDLPPSCPQVLVDLLHSCLSKSLSARPSFSSITMALQHLKLLMMKSRDPDGIGDPLMVDREFFSSMPVISYKELCNATTDFSSKAHNISMHSMYHGVLSDGTKVLTEQMQGVINMRKLWRQTSQLMSLRHSNVAGLRAVCIDSSRYWFIIENSSVCGSLDKWLENHHNQVQLDVTTCYRIAVGTACGLQYLHAQRIVYAVTAENILLDDRYEPQLLAWSVQCEGIEEDLEYLQRLDVVHFGTLITKLLSYLSMNNSNTQSPMENRQACLLKRVEDLCSNAQMDEVVELLESIYDSCHEEASDYQEDVGVNVEESTTVLSTCSESCISMFDSTRNLVVCTDNLREEPLDQPGPSHFISI</sequence>
<dbReference type="Gene3D" id="1.10.510.10">
    <property type="entry name" value="Transferase(Phosphotransferase) domain 1"/>
    <property type="match status" value="2"/>
</dbReference>
<dbReference type="GO" id="GO:0005524">
    <property type="term" value="F:ATP binding"/>
    <property type="evidence" value="ECO:0007669"/>
    <property type="project" value="InterPro"/>
</dbReference>
<reference evidence="2" key="1">
    <citation type="submission" date="2021-08" db="EMBL/GenBank/DDBJ databases">
        <title>WGS assembly of Ceratopteris richardii.</title>
        <authorList>
            <person name="Marchant D.B."/>
            <person name="Chen G."/>
            <person name="Jenkins J."/>
            <person name="Shu S."/>
            <person name="Leebens-Mack J."/>
            <person name="Grimwood J."/>
            <person name="Schmutz J."/>
            <person name="Soltis P."/>
            <person name="Soltis D."/>
            <person name="Chen Z.-H."/>
        </authorList>
    </citation>
    <scope>NUCLEOTIDE SEQUENCE</scope>
    <source>
        <strain evidence="2">Whitten #5841</strain>
        <tissue evidence="2">Leaf</tissue>
    </source>
</reference>
<dbReference type="Gene3D" id="3.30.200.20">
    <property type="entry name" value="Phosphorylase Kinase, domain 1"/>
    <property type="match status" value="2"/>
</dbReference>
<organism evidence="2 3">
    <name type="scientific">Ceratopteris richardii</name>
    <name type="common">Triangle waterfern</name>
    <dbReference type="NCBI Taxonomy" id="49495"/>
    <lineage>
        <taxon>Eukaryota</taxon>
        <taxon>Viridiplantae</taxon>
        <taxon>Streptophyta</taxon>
        <taxon>Embryophyta</taxon>
        <taxon>Tracheophyta</taxon>
        <taxon>Polypodiopsida</taxon>
        <taxon>Polypodiidae</taxon>
        <taxon>Polypodiales</taxon>
        <taxon>Pteridineae</taxon>
        <taxon>Pteridaceae</taxon>
        <taxon>Parkerioideae</taxon>
        <taxon>Ceratopteris</taxon>
    </lineage>
</organism>